<evidence type="ECO:0000313" key="2">
    <source>
        <dbReference type="Proteomes" id="UP000261480"/>
    </source>
</evidence>
<reference evidence="1" key="2">
    <citation type="submission" date="2025-09" db="UniProtKB">
        <authorList>
            <consortium name="Ensembl"/>
        </authorList>
    </citation>
    <scope>IDENTIFICATION</scope>
</reference>
<proteinExistence type="predicted"/>
<keyword evidence="2" id="KW-1185">Reference proteome</keyword>
<dbReference type="Ensembl" id="ENSPMET00000007956.1">
    <property type="protein sequence ID" value="ENSPMEP00000005167.1"/>
    <property type="gene ID" value="ENSPMEG00000006517.1"/>
</dbReference>
<dbReference type="Proteomes" id="UP000261480">
    <property type="component" value="Unplaced"/>
</dbReference>
<dbReference type="InterPro" id="IPR002110">
    <property type="entry name" value="Ankyrin_rpt"/>
</dbReference>
<accession>A0A3B3WQZ9</accession>
<dbReference type="AlphaFoldDB" id="A0A3B3WQZ9"/>
<dbReference type="SUPFAM" id="SSF48403">
    <property type="entry name" value="Ankyrin repeat"/>
    <property type="match status" value="1"/>
</dbReference>
<name>A0A3B3WQZ9_9TELE</name>
<evidence type="ECO:0000313" key="1">
    <source>
        <dbReference type="Ensembl" id="ENSPMEP00000005167.1"/>
    </source>
</evidence>
<organism evidence="1 2">
    <name type="scientific">Poecilia mexicana</name>
    <dbReference type="NCBI Taxonomy" id="48701"/>
    <lineage>
        <taxon>Eukaryota</taxon>
        <taxon>Metazoa</taxon>
        <taxon>Chordata</taxon>
        <taxon>Craniata</taxon>
        <taxon>Vertebrata</taxon>
        <taxon>Euteleostomi</taxon>
        <taxon>Actinopterygii</taxon>
        <taxon>Neopterygii</taxon>
        <taxon>Teleostei</taxon>
        <taxon>Neoteleostei</taxon>
        <taxon>Acanthomorphata</taxon>
        <taxon>Ovalentaria</taxon>
        <taxon>Atherinomorphae</taxon>
        <taxon>Cyprinodontiformes</taxon>
        <taxon>Poeciliidae</taxon>
        <taxon>Poeciliinae</taxon>
        <taxon>Poecilia</taxon>
    </lineage>
</organism>
<sequence>MTKEDVSEPAEGDAVLGCFTRNAPHQRAVIHQVASAPMPSDCEFSFFDPSEPQCREILQDPNTTIPELFAVLRQWVPQVQKNIDVIGIEILKRGCGFFSTASKSQCCDFSFCCDAETAASFARQLLALGADPNLRSRWTNMRALHYAAYFDVPQLVGVVLQASQPGEVDATCSDFEFGTALHIAASNLCTSAVKRLLELGANPAFRVRFFSV</sequence>
<protein>
    <submittedName>
        <fullName evidence="1">Uncharacterized protein</fullName>
    </submittedName>
</protein>
<dbReference type="InterPro" id="IPR036770">
    <property type="entry name" value="Ankyrin_rpt-contain_sf"/>
</dbReference>
<dbReference type="Pfam" id="PF12796">
    <property type="entry name" value="Ank_2"/>
    <property type="match status" value="1"/>
</dbReference>
<reference evidence="1" key="1">
    <citation type="submission" date="2025-08" db="UniProtKB">
        <authorList>
            <consortium name="Ensembl"/>
        </authorList>
    </citation>
    <scope>IDENTIFICATION</scope>
</reference>
<dbReference type="Gene3D" id="1.25.40.20">
    <property type="entry name" value="Ankyrin repeat-containing domain"/>
    <property type="match status" value="1"/>
</dbReference>